<name>A0A5J5AEK9_9ASTE</name>
<evidence type="ECO:0008006" key="4">
    <source>
        <dbReference type="Google" id="ProtNLM"/>
    </source>
</evidence>
<dbReference type="EMBL" id="CM018044">
    <property type="protein sequence ID" value="KAA8529433.1"/>
    <property type="molecule type" value="Genomic_DNA"/>
</dbReference>
<keyword evidence="3" id="KW-1185">Reference proteome</keyword>
<dbReference type="InterPro" id="IPR039615">
    <property type="entry name" value="PKS"/>
</dbReference>
<feature type="region of interest" description="Disordered" evidence="1">
    <location>
        <begin position="76"/>
        <end position="122"/>
    </location>
</feature>
<dbReference type="Proteomes" id="UP000325577">
    <property type="component" value="Linkage Group LG20"/>
</dbReference>
<dbReference type="AlphaFoldDB" id="A0A5J5AEK9"/>
<protein>
    <recommendedName>
        <fullName evidence="4">Phytochrome kinase substrate 1</fullName>
    </recommendedName>
</protein>
<evidence type="ECO:0000256" key="1">
    <source>
        <dbReference type="SAM" id="MobiDB-lite"/>
    </source>
</evidence>
<reference evidence="2 3" key="1">
    <citation type="submission" date="2019-09" db="EMBL/GenBank/DDBJ databases">
        <title>A chromosome-level genome assembly of the Chinese tupelo Nyssa sinensis.</title>
        <authorList>
            <person name="Yang X."/>
            <person name="Kang M."/>
            <person name="Yang Y."/>
            <person name="Xiong H."/>
            <person name="Wang M."/>
            <person name="Zhang Z."/>
            <person name="Wang Z."/>
            <person name="Wu H."/>
            <person name="Ma T."/>
            <person name="Liu J."/>
            <person name="Xi Z."/>
        </authorList>
    </citation>
    <scope>NUCLEOTIDE SEQUENCE [LARGE SCALE GENOMIC DNA]</scope>
    <source>
        <strain evidence="2">J267</strain>
        <tissue evidence="2">Leaf</tissue>
    </source>
</reference>
<feature type="compositionally biased region" description="Polar residues" evidence="1">
    <location>
        <begin position="367"/>
        <end position="382"/>
    </location>
</feature>
<accession>A0A5J5AEK9</accession>
<sequence>MAMVTLTSPCNTKHLHDASISSYLNNAEETFVVKLAESSPALSSLITTPNEHLCLGRKKFEDGEIGVFGAEKYFNGGTDEEKPRIANKGAIKHQYKKDDPVDTGPVKPKTQPGTPSAYSESSWNSQSAFLHGVQTNPPPRKTNKVHGKSFLSSLGCNCPCGDKNSVDVDETTSNKSVSFRVVPGKTIPKEPIKTGLDSRLNPWIEEEMPCNELGLGLKREDRFSFPVLNSKAGNLEEEDDNKPRKSLEVFGSPMEKGKKTLSLERKLTMLSWDAKARAEETDIPASSDRIFNETGSDASSDLFEIESFTNNANSFLTRQASDGGMSSCVTPTTCYAPSEASIEWSVVTASAADFSAMSDSEEPRTAATATNPQQNGSDSQNYAEGRDTKAASQVGFVMYFTCSSNEFQK</sequence>
<dbReference type="PANTHER" id="PTHR33781:SF4">
    <property type="entry name" value="PROTEIN PHYTOCHROME KINASE SUBSTRATE 1"/>
    <property type="match status" value="1"/>
</dbReference>
<dbReference type="PANTHER" id="PTHR33781">
    <property type="entry name" value="PROTEIN PHYTOCHROME KINASE SUBSTRATE 1-RELATED"/>
    <property type="match status" value="1"/>
</dbReference>
<evidence type="ECO:0000313" key="3">
    <source>
        <dbReference type="Proteomes" id="UP000325577"/>
    </source>
</evidence>
<gene>
    <name evidence="2" type="ORF">F0562_033768</name>
</gene>
<proteinExistence type="predicted"/>
<organism evidence="2 3">
    <name type="scientific">Nyssa sinensis</name>
    <dbReference type="NCBI Taxonomy" id="561372"/>
    <lineage>
        <taxon>Eukaryota</taxon>
        <taxon>Viridiplantae</taxon>
        <taxon>Streptophyta</taxon>
        <taxon>Embryophyta</taxon>
        <taxon>Tracheophyta</taxon>
        <taxon>Spermatophyta</taxon>
        <taxon>Magnoliopsida</taxon>
        <taxon>eudicotyledons</taxon>
        <taxon>Gunneridae</taxon>
        <taxon>Pentapetalae</taxon>
        <taxon>asterids</taxon>
        <taxon>Cornales</taxon>
        <taxon>Nyssaceae</taxon>
        <taxon>Nyssa</taxon>
    </lineage>
</organism>
<evidence type="ECO:0000313" key="2">
    <source>
        <dbReference type="EMBL" id="KAA8529433.1"/>
    </source>
</evidence>
<dbReference type="GO" id="GO:0009638">
    <property type="term" value="P:phototropism"/>
    <property type="evidence" value="ECO:0007669"/>
    <property type="project" value="InterPro"/>
</dbReference>
<feature type="region of interest" description="Disordered" evidence="1">
    <location>
        <begin position="355"/>
        <end position="387"/>
    </location>
</feature>
<feature type="compositionally biased region" description="Polar residues" evidence="1">
    <location>
        <begin position="111"/>
        <end position="122"/>
    </location>
</feature>
<dbReference type="OrthoDB" id="1916150at2759"/>